<dbReference type="Proteomes" id="UP000705283">
    <property type="component" value="Unassembled WGS sequence"/>
</dbReference>
<dbReference type="PANTHER" id="PTHR11079">
    <property type="entry name" value="CYTOSINE DEAMINASE FAMILY MEMBER"/>
    <property type="match status" value="1"/>
</dbReference>
<reference evidence="10" key="2">
    <citation type="submission" date="2022-09" db="EMBL/GenBank/DDBJ databases">
        <title>Rouxiella aceris sp. nov., isolated from tree sap and emended description of the genus Rhouxiella.</title>
        <authorList>
            <person name="Kim I.S."/>
        </authorList>
    </citation>
    <scope>NUCLEOTIDE SEQUENCE</scope>
    <source>
        <strain evidence="10">SAP-2</strain>
    </source>
</reference>
<dbReference type="NCBIfam" id="NF008113">
    <property type="entry name" value="PRK10860.1"/>
    <property type="match status" value="1"/>
</dbReference>
<keyword evidence="6 8" id="KW-0862">Zinc</keyword>
<dbReference type="GO" id="GO:0008270">
    <property type="term" value="F:zinc ion binding"/>
    <property type="evidence" value="ECO:0007669"/>
    <property type="project" value="UniProtKB-UniRule"/>
</dbReference>
<evidence type="ECO:0000313" key="10">
    <source>
        <dbReference type="EMBL" id="MBF6635140.1"/>
    </source>
</evidence>
<dbReference type="CDD" id="cd01285">
    <property type="entry name" value="nucleoside_deaminase"/>
    <property type="match status" value="1"/>
</dbReference>
<dbReference type="SUPFAM" id="SSF53927">
    <property type="entry name" value="Cytidine deaminase-like"/>
    <property type="match status" value="1"/>
</dbReference>
<comment type="similarity">
    <text evidence="1">Belongs to the cytidine and deoxycytidylate deaminase family. ADAT2 subfamily.</text>
</comment>
<name>A0AA40WY96_9GAMM</name>
<evidence type="ECO:0000259" key="9">
    <source>
        <dbReference type="PROSITE" id="PS51747"/>
    </source>
</evidence>
<dbReference type="InterPro" id="IPR028883">
    <property type="entry name" value="tRNA_aden_deaminase"/>
</dbReference>
<dbReference type="EC" id="3.5.4.33" evidence="8"/>
<comment type="subunit">
    <text evidence="2 8">Homodimer.</text>
</comment>
<evidence type="ECO:0000313" key="11">
    <source>
        <dbReference type="Proteomes" id="UP000705283"/>
    </source>
</evidence>
<dbReference type="FunFam" id="3.40.140.10:FF:000005">
    <property type="entry name" value="tRNA-specific adenosine deaminase"/>
    <property type="match status" value="1"/>
</dbReference>
<evidence type="ECO:0000256" key="1">
    <source>
        <dbReference type="ARBA" id="ARBA00010669"/>
    </source>
</evidence>
<proteinExistence type="inferred from homology"/>
<dbReference type="GO" id="GO:0052717">
    <property type="term" value="F:tRNA-specific adenosine-34 deaminase activity"/>
    <property type="evidence" value="ECO:0007669"/>
    <property type="project" value="UniProtKB-UniRule"/>
</dbReference>
<evidence type="ECO:0000256" key="4">
    <source>
        <dbReference type="ARBA" id="ARBA00022723"/>
    </source>
</evidence>
<evidence type="ECO:0000256" key="6">
    <source>
        <dbReference type="ARBA" id="ARBA00022833"/>
    </source>
</evidence>
<dbReference type="GO" id="GO:0002100">
    <property type="term" value="P:tRNA wobble adenosine to inosine editing"/>
    <property type="evidence" value="ECO:0007669"/>
    <property type="project" value="UniProtKB-UniRule"/>
</dbReference>
<dbReference type="AlphaFoldDB" id="A0AA40WY96"/>
<accession>A0AA40WY96</accession>
<dbReference type="PROSITE" id="PS00903">
    <property type="entry name" value="CYT_DCMP_DEAMINASES_1"/>
    <property type="match status" value="1"/>
</dbReference>
<feature type="binding site" evidence="8">
    <location>
        <position position="85"/>
    </location>
    <ligand>
        <name>Zn(2+)</name>
        <dbReference type="ChEBI" id="CHEBI:29105"/>
        <note>catalytic</note>
    </ligand>
</feature>
<reference evidence="10" key="1">
    <citation type="submission" date="2020-11" db="EMBL/GenBank/DDBJ databases">
        <authorList>
            <person name="Lee S.D."/>
        </authorList>
    </citation>
    <scope>NUCLEOTIDE SEQUENCE</scope>
    <source>
        <strain evidence="10">SAP-2</strain>
    </source>
</reference>
<evidence type="ECO:0000256" key="3">
    <source>
        <dbReference type="ARBA" id="ARBA00022694"/>
    </source>
</evidence>
<evidence type="ECO:0000256" key="8">
    <source>
        <dbReference type="HAMAP-Rule" id="MF_00972"/>
    </source>
</evidence>
<dbReference type="PANTHER" id="PTHR11079:SF202">
    <property type="entry name" value="TRNA-SPECIFIC ADENOSINE DEAMINASE"/>
    <property type="match status" value="1"/>
</dbReference>
<feature type="domain" description="CMP/dCMP-type deaminase" evidence="9">
    <location>
        <begin position="4"/>
        <end position="115"/>
    </location>
</feature>
<keyword evidence="5 8" id="KW-0378">Hydrolase</keyword>
<evidence type="ECO:0000256" key="7">
    <source>
        <dbReference type="ARBA" id="ARBA00048045"/>
    </source>
</evidence>
<comment type="catalytic activity">
    <reaction evidence="7 8">
        <text>adenosine(34) in tRNA + H2O + H(+) = inosine(34) in tRNA + NH4(+)</text>
        <dbReference type="Rhea" id="RHEA:43168"/>
        <dbReference type="Rhea" id="RHEA-COMP:10373"/>
        <dbReference type="Rhea" id="RHEA-COMP:10374"/>
        <dbReference type="ChEBI" id="CHEBI:15377"/>
        <dbReference type="ChEBI" id="CHEBI:15378"/>
        <dbReference type="ChEBI" id="CHEBI:28938"/>
        <dbReference type="ChEBI" id="CHEBI:74411"/>
        <dbReference type="ChEBI" id="CHEBI:82852"/>
        <dbReference type="EC" id="3.5.4.33"/>
    </reaction>
</comment>
<dbReference type="PROSITE" id="PS51747">
    <property type="entry name" value="CYT_DCMP_DEAMINASES_2"/>
    <property type="match status" value="1"/>
</dbReference>
<dbReference type="InterPro" id="IPR002125">
    <property type="entry name" value="CMP_dCMP_dom"/>
</dbReference>
<dbReference type="Pfam" id="PF00383">
    <property type="entry name" value="dCMP_cyt_deam_1"/>
    <property type="match status" value="1"/>
</dbReference>
<feature type="binding site" evidence="8">
    <location>
        <position position="88"/>
    </location>
    <ligand>
        <name>Zn(2+)</name>
        <dbReference type="ChEBI" id="CHEBI:29105"/>
        <note>catalytic</note>
    </ligand>
</feature>
<dbReference type="Gene3D" id="3.40.140.10">
    <property type="entry name" value="Cytidine Deaminase, domain 2"/>
    <property type="match status" value="1"/>
</dbReference>
<dbReference type="InterPro" id="IPR016192">
    <property type="entry name" value="APOBEC/CMP_deaminase_Zn-bd"/>
</dbReference>
<dbReference type="InterPro" id="IPR016193">
    <property type="entry name" value="Cytidine_deaminase-like"/>
</dbReference>
<evidence type="ECO:0000256" key="2">
    <source>
        <dbReference type="ARBA" id="ARBA00011738"/>
    </source>
</evidence>
<organism evidence="10 11">
    <name type="scientific">Rouxiella silvae</name>
    <dbReference type="NCBI Taxonomy" id="1646373"/>
    <lineage>
        <taxon>Bacteria</taxon>
        <taxon>Pseudomonadati</taxon>
        <taxon>Pseudomonadota</taxon>
        <taxon>Gammaproteobacteria</taxon>
        <taxon>Enterobacterales</taxon>
        <taxon>Yersiniaceae</taxon>
        <taxon>Rouxiella</taxon>
    </lineage>
</organism>
<keyword evidence="4 8" id="KW-0479">Metal-binding</keyword>
<evidence type="ECO:0000256" key="5">
    <source>
        <dbReference type="ARBA" id="ARBA00022801"/>
    </source>
</evidence>
<sequence>MEQYSDRYWMRHAMTLASKAQDAGEVPVGAVLVLDNKVIGEGWNRSIGHHDPTAHAEIMALRQGGMVVKNYRLLDAVLYVTLEPCVMCAGAMVHSRIRRLVYGAIDMKTGAAGSLLDVLGHPGMNHHIDVTSGVLADECSTQLSEFFKLRRSQQKALRKAQRGAAKGQSDE</sequence>
<comment type="function">
    <text evidence="8">Catalyzes the deamination of adenosine to inosine at the wobble position 34 of tRNA(Arg2).</text>
</comment>
<feature type="active site" description="Proton donor" evidence="8">
    <location>
        <position position="57"/>
    </location>
</feature>
<keyword evidence="3 8" id="KW-0819">tRNA processing</keyword>
<dbReference type="EMBL" id="JADMKS010000001">
    <property type="protein sequence ID" value="MBF6635140.1"/>
    <property type="molecule type" value="Genomic_DNA"/>
</dbReference>
<protein>
    <recommendedName>
        <fullName evidence="8">tRNA-specific adenosine deaminase</fullName>
        <ecNumber evidence="8">3.5.4.33</ecNumber>
    </recommendedName>
</protein>
<comment type="caution">
    <text evidence="10">The sequence shown here is derived from an EMBL/GenBank/DDBJ whole genome shotgun (WGS) entry which is preliminary data.</text>
</comment>
<dbReference type="HAMAP" id="MF_00972">
    <property type="entry name" value="tRNA_aden_deaminase"/>
    <property type="match status" value="1"/>
</dbReference>
<gene>
    <name evidence="8 10" type="primary">tadA</name>
    <name evidence="10" type="ORF">ITX54_00455</name>
</gene>
<feature type="binding site" evidence="8">
    <location>
        <position position="55"/>
    </location>
    <ligand>
        <name>Zn(2+)</name>
        <dbReference type="ChEBI" id="CHEBI:29105"/>
        <note>catalytic</note>
    </ligand>
</feature>
<comment type="cofactor">
    <cofactor evidence="8">
        <name>Zn(2+)</name>
        <dbReference type="ChEBI" id="CHEBI:29105"/>
    </cofactor>
    <text evidence="8">Binds 1 zinc ion per subunit.</text>
</comment>